<feature type="transmembrane region" description="Helical" evidence="6">
    <location>
        <begin position="124"/>
        <end position="147"/>
    </location>
</feature>
<feature type="transmembrane region" description="Helical" evidence="6">
    <location>
        <begin position="85"/>
        <end position="104"/>
    </location>
</feature>
<proteinExistence type="predicted"/>
<evidence type="ECO:0000313" key="8">
    <source>
        <dbReference type="Proteomes" id="UP000823890"/>
    </source>
</evidence>
<evidence type="ECO:0000256" key="4">
    <source>
        <dbReference type="ARBA" id="ARBA00022989"/>
    </source>
</evidence>
<feature type="transmembrane region" description="Helical" evidence="6">
    <location>
        <begin position="411"/>
        <end position="432"/>
    </location>
</feature>
<dbReference type="PANTHER" id="PTHR30250:SF24">
    <property type="entry name" value="STAGE V SPORULATION PROTEIN B"/>
    <property type="match status" value="1"/>
</dbReference>
<sequence length="438" mass="46913">MSSKHKLFEGAMVLTAAGFASRIMGFFFRIFLSHAFGEENVGLYQLVFPVYALCLALSTSGIQTAVSHMTAEKTALKKNTEARSILGTALGLTLLISFAEILFIQKNAAFIAMSFLGDERCTDLLMIISYALPCAAVHSCICGYYLGLQKTGLPAVSQLIEQAVRILSVLLLFVITRNSGRTPSIHLAAAGIAAGEFVSALFAAHSLSRYGSLLQTFSLKDLGKNLRELLGLSVPLTSNRTVVTLLQSIEAASIPVCLRLYGLNTSEALSLYGVLTGMALPCIQFPSAVTNSVGTVLMPAVSATSTTGNRAAVIRLLKKAVGSCFILGLSCCLFFLVFGRLIGTLLFHSDTAGSFIITLAWICPFWYTNTSLFSAINGYGKTGYTFLINTCGLLIRIGSVFFVIPQFGIQGYLWGLLVSQLTVSVLAFTALLTQASKE</sequence>
<evidence type="ECO:0000256" key="3">
    <source>
        <dbReference type="ARBA" id="ARBA00022692"/>
    </source>
</evidence>
<dbReference type="GO" id="GO:0005886">
    <property type="term" value="C:plasma membrane"/>
    <property type="evidence" value="ECO:0007669"/>
    <property type="project" value="UniProtKB-SubCell"/>
</dbReference>
<evidence type="ECO:0000256" key="5">
    <source>
        <dbReference type="ARBA" id="ARBA00023136"/>
    </source>
</evidence>
<protein>
    <submittedName>
        <fullName evidence="7">Polysaccharide biosynthesis protein</fullName>
    </submittedName>
</protein>
<dbReference type="PANTHER" id="PTHR30250">
    <property type="entry name" value="PST FAMILY PREDICTED COLANIC ACID TRANSPORTER"/>
    <property type="match status" value="1"/>
</dbReference>
<reference evidence="7" key="1">
    <citation type="journal article" date="2021" name="PeerJ">
        <title>Extensive microbial diversity within the chicken gut microbiome revealed by metagenomics and culture.</title>
        <authorList>
            <person name="Gilroy R."/>
            <person name="Ravi A."/>
            <person name="Getino M."/>
            <person name="Pursley I."/>
            <person name="Horton D.L."/>
            <person name="Alikhan N.F."/>
            <person name="Baker D."/>
            <person name="Gharbi K."/>
            <person name="Hall N."/>
            <person name="Watson M."/>
            <person name="Adriaenssens E.M."/>
            <person name="Foster-Nyarko E."/>
            <person name="Jarju S."/>
            <person name="Secka A."/>
            <person name="Antonio M."/>
            <person name="Oren A."/>
            <person name="Chaudhuri R.R."/>
            <person name="La Ragione R."/>
            <person name="Hildebrand F."/>
            <person name="Pallen M.J."/>
        </authorList>
    </citation>
    <scope>NUCLEOTIDE SEQUENCE</scope>
    <source>
        <strain evidence="7">ChiW19-954</strain>
    </source>
</reference>
<feature type="transmembrane region" description="Helical" evidence="6">
    <location>
        <begin position="320"/>
        <end position="342"/>
    </location>
</feature>
<evidence type="ECO:0000256" key="1">
    <source>
        <dbReference type="ARBA" id="ARBA00004651"/>
    </source>
</evidence>
<keyword evidence="5 6" id="KW-0472">Membrane</keyword>
<feature type="transmembrane region" description="Helical" evidence="6">
    <location>
        <begin position="185"/>
        <end position="204"/>
    </location>
</feature>
<feature type="transmembrane region" description="Helical" evidence="6">
    <location>
        <begin position="43"/>
        <end position="65"/>
    </location>
</feature>
<dbReference type="AlphaFoldDB" id="A0A9D2SSE6"/>
<organism evidence="7 8">
    <name type="scientific">Candidatus Mediterraneibacter faecipullorum</name>
    <dbReference type="NCBI Taxonomy" id="2838670"/>
    <lineage>
        <taxon>Bacteria</taxon>
        <taxon>Bacillati</taxon>
        <taxon>Bacillota</taxon>
        <taxon>Clostridia</taxon>
        <taxon>Lachnospirales</taxon>
        <taxon>Lachnospiraceae</taxon>
        <taxon>Mediterraneibacter</taxon>
    </lineage>
</organism>
<accession>A0A9D2SSE6</accession>
<feature type="transmembrane region" description="Helical" evidence="6">
    <location>
        <begin position="386"/>
        <end position="405"/>
    </location>
</feature>
<dbReference type="InterPro" id="IPR002797">
    <property type="entry name" value="Polysacc_synth"/>
</dbReference>
<evidence type="ECO:0000256" key="2">
    <source>
        <dbReference type="ARBA" id="ARBA00022475"/>
    </source>
</evidence>
<keyword evidence="4 6" id="KW-1133">Transmembrane helix</keyword>
<dbReference type="Pfam" id="PF01943">
    <property type="entry name" value="Polysacc_synt"/>
    <property type="match status" value="1"/>
</dbReference>
<dbReference type="Proteomes" id="UP000823890">
    <property type="component" value="Unassembled WGS sequence"/>
</dbReference>
<dbReference type="CDD" id="cd13124">
    <property type="entry name" value="MATE_SpoVB_like"/>
    <property type="match status" value="1"/>
</dbReference>
<dbReference type="InterPro" id="IPR024923">
    <property type="entry name" value="PG_synth_SpoVB"/>
</dbReference>
<gene>
    <name evidence="7" type="ORF">H9758_05270</name>
</gene>
<name>A0A9D2SSE6_9FIRM</name>
<evidence type="ECO:0000256" key="6">
    <source>
        <dbReference type="SAM" id="Phobius"/>
    </source>
</evidence>
<comment type="caution">
    <text evidence="7">The sequence shown here is derived from an EMBL/GenBank/DDBJ whole genome shotgun (WGS) entry which is preliminary data.</text>
</comment>
<feature type="transmembrane region" description="Helical" evidence="6">
    <location>
        <begin position="354"/>
        <end position="374"/>
    </location>
</feature>
<comment type="subcellular location">
    <subcellularLocation>
        <location evidence="1">Cell membrane</location>
        <topology evidence="1">Multi-pass membrane protein</topology>
    </subcellularLocation>
</comment>
<dbReference type="InterPro" id="IPR050833">
    <property type="entry name" value="Poly_Biosynth_Transport"/>
</dbReference>
<dbReference type="PIRSF" id="PIRSF038958">
    <property type="entry name" value="PG_synth_SpoVB"/>
    <property type="match status" value="1"/>
</dbReference>
<reference evidence="7" key="2">
    <citation type="submission" date="2021-04" db="EMBL/GenBank/DDBJ databases">
        <authorList>
            <person name="Gilroy R."/>
        </authorList>
    </citation>
    <scope>NUCLEOTIDE SEQUENCE</scope>
    <source>
        <strain evidence="7">ChiW19-954</strain>
    </source>
</reference>
<feature type="transmembrane region" description="Helical" evidence="6">
    <location>
        <begin position="12"/>
        <end position="31"/>
    </location>
</feature>
<evidence type="ECO:0000313" key="7">
    <source>
        <dbReference type="EMBL" id="HJC33988.1"/>
    </source>
</evidence>
<feature type="transmembrane region" description="Helical" evidence="6">
    <location>
        <begin position="159"/>
        <end position="179"/>
    </location>
</feature>
<keyword evidence="3 6" id="KW-0812">Transmembrane</keyword>
<dbReference type="EMBL" id="DWWO01000068">
    <property type="protein sequence ID" value="HJC33988.1"/>
    <property type="molecule type" value="Genomic_DNA"/>
</dbReference>
<keyword evidence="2" id="KW-1003">Cell membrane</keyword>